<gene>
    <name evidence="1" type="ORF">DDT54_19650</name>
    <name evidence="2" type="ORF">EH206_19255</name>
</gene>
<dbReference type="RefSeq" id="WP_009114213.1">
    <property type="nucleotide sequence ID" value="NZ_CP034036.1"/>
</dbReference>
<dbReference type="AlphaFoldDB" id="A0A2U1UH52"/>
<dbReference type="OrthoDB" id="6580484at2"/>
<dbReference type="EMBL" id="CP034036">
    <property type="protein sequence ID" value="QCR07030.1"/>
    <property type="molecule type" value="Genomic_DNA"/>
</dbReference>
<protein>
    <recommendedName>
        <fullName evidence="5">Toxin</fullName>
    </recommendedName>
</protein>
<organism evidence="1 3">
    <name type="scientific">Brenneria nigrifluens DSM 30175 = ATCC 13028</name>
    <dbReference type="NCBI Taxonomy" id="1121120"/>
    <lineage>
        <taxon>Bacteria</taxon>
        <taxon>Pseudomonadati</taxon>
        <taxon>Pseudomonadota</taxon>
        <taxon>Gammaproteobacteria</taxon>
        <taxon>Enterobacterales</taxon>
        <taxon>Pectobacteriaceae</taxon>
        <taxon>Brenneria</taxon>
    </lineage>
</organism>
<sequence length="90" mass="10326">MNHEQQIWQSTAGMLLAKYFGLTLNDTELCEDDCVIALDEAGIRPFEAINTLVDKYHLERIDSTDYQPLSPYIREADELKVILAAEEEYS</sequence>
<dbReference type="EMBL" id="QDKK01000041">
    <property type="protein sequence ID" value="PWC21010.1"/>
    <property type="molecule type" value="Genomic_DNA"/>
</dbReference>
<dbReference type="Proteomes" id="UP000295985">
    <property type="component" value="Unassembled WGS sequence"/>
</dbReference>
<accession>A0A2U1UH52</accession>
<dbReference type="InterPro" id="IPR009610">
    <property type="entry name" value="CbtA_toxin"/>
</dbReference>
<evidence type="ECO:0000313" key="4">
    <source>
        <dbReference type="Proteomes" id="UP000303847"/>
    </source>
</evidence>
<dbReference type="Pfam" id="PF06755">
    <property type="entry name" value="CbtA_toxin"/>
    <property type="match status" value="1"/>
</dbReference>
<dbReference type="Proteomes" id="UP000303847">
    <property type="component" value="Chromosome"/>
</dbReference>
<evidence type="ECO:0000313" key="2">
    <source>
        <dbReference type="EMBL" id="QCR07030.1"/>
    </source>
</evidence>
<evidence type="ECO:0000313" key="3">
    <source>
        <dbReference type="Proteomes" id="UP000295985"/>
    </source>
</evidence>
<evidence type="ECO:0008006" key="5">
    <source>
        <dbReference type="Google" id="ProtNLM"/>
    </source>
</evidence>
<evidence type="ECO:0000313" key="1">
    <source>
        <dbReference type="EMBL" id="PWC21010.1"/>
    </source>
</evidence>
<proteinExistence type="predicted"/>
<reference evidence="1 3" key="1">
    <citation type="submission" date="2018-04" db="EMBL/GenBank/DDBJ databases">
        <title>Brenneria corticis sp.nov.</title>
        <authorList>
            <person name="Li Y."/>
        </authorList>
    </citation>
    <scope>NUCLEOTIDE SEQUENCE [LARGE SCALE GENOMIC DNA]</scope>
    <source>
        <strain evidence="1 3">LMG 2694</strain>
    </source>
</reference>
<keyword evidence="4" id="KW-1185">Reference proteome</keyword>
<reference evidence="2 4" key="2">
    <citation type="submission" date="2018-11" db="EMBL/GenBank/DDBJ databases">
        <title>Genome sequences of Brenneria nigrifluens and Brenneria rubrifaciens.</title>
        <authorList>
            <person name="Poret-Peterson A.T."/>
            <person name="McClean A.E."/>
            <person name="Kluepfel D.A."/>
        </authorList>
    </citation>
    <scope>NUCLEOTIDE SEQUENCE [LARGE SCALE GENOMIC DNA]</scope>
    <source>
        <strain evidence="2 4">ATCC 13028</strain>
    </source>
</reference>
<name>A0A2U1UH52_9GAMM</name>